<organism evidence="4">
    <name type="scientific">hydrothermal vent metagenome</name>
    <dbReference type="NCBI Taxonomy" id="652676"/>
    <lineage>
        <taxon>unclassified sequences</taxon>
        <taxon>metagenomes</taxon>
        <taxon>ecological metagenomes</taxon>
    </lineage>
</organism>
<gene>
    <name evidence="4" type="ORF">MNBD_GAMMA21-2716</name>
</gene>
<dbReference type="Pfam" id="PF01494">
    <property type="entry name" value="FAD_binding_3"/>
    <property type="match status" value="1"/>
</dbReference>
<name>A0A3B1A0I9_9ZZZZ</name>
<evidence type="ECO:0000259" key="3">
    <source>
        <dbReference type="Pfam" id="PF01494"/>
    </source>
</evidence>
<dbReference type="SUPFAM" id="SSF51905">
    <property type="entry name" value="FAD/NAD(P)-binding domain"/>
    <property type="match status" value="1"/>
</dbReference>
<feature type="domain" description="FAD-binding" evidence="3">
    <location>
        <begin position="8"/>
        <end position="328"/>
    </location>
</feature>
<dbReference type="GO" id="GO:0004497">
    <property type="term" value="F:monooxygenase activity"/>
    <property type="evidence" value="ECO:0007669"/>
    <property type="project" value="UniProtKB-KW"/>
</dbReference>
<dbReference type="PANTHER" id="PTHR13789">
    <property type="entry name" value="MONOOXYGENASE"/>
    <property type="match status" value="1"/>
</dbReference>
<dbReference type="GO" id="GO:0071949">
    <property type="term" value="F:FAD binding"/>
    <property type="evidence" value="ECO:0007669"/>
    <property type="project" value="InterPro"/>
</dbReference>
<dbReference type="AlphaFoldDB" id="A0A3B1A0I9"/>
<protein>
    <recommendedName>
        <fullName evidence="3">FAD-binding domain-containing protein</fullName>
    </recommendedName>
</protein>
<evidence type="ECO:0000256" key="1">
    <source>
        <dbReference type="ARBA" id="ARBA00023002"/>
    </source>
</evidence>
<dbReference type="InterPro" id="IPR002938">
    <property type="entry name" value="FAD-bd"/>
</dbReference>
<dbReference type="Gene3D" id="3.50.50.60">
    <property type="entry name" value="FAD/NAD(P)-binding domain"/>
    <property type="match status" value="1"/>
</dbReference>
<dbReference type="PANTHER" id="PTHR13789:SF309">
    <property type="entry name" value="PUTATIVE (AFU_ORTHOLOGUE AFUA_6G14510)-RELATED"/>
    <property type="match status" value="1"/>
</dbReference>
<keyword evidence="1" id="KW-0560">Oxidoreductase</keyword>
<keyword evidence="2" id="KW-0503">Monooxygenase</keyword>
<proteinExistence type="predicted"/>
<evidence type="ECO:0000256" key="2">
    <source>
        <dbReference type="ARBA" id="ARBA00023033"/>
    </source>
</evidence>
<dbReference type="InterPro" id="IPR050493">
    <property type="entry name" value="FAD-dep_Monooxygenase_BioMet"/>
</dbReference>
<accession>A0A3B1A0I9</accession>
<reference evidence="4" key="1">
    <citation type="submission" date="2018-06" db="EMBL/GenBank/DDBJ databases">
        <authorList>
            <person name="Zhirakovskaya E."/>
        </authorList>
    </citation>
    <scope>NUCLEOTIDE SEQUENCE</scope>
</reference>
<dbReference type="InterPro" id="IPR036188">
    <property type="entry name" value="FAD/NAD-bd_sf"/>
</dbReference>
<evidence type="ECO:0000313" key="4">
    <source>
        <dbReference type="EMBL" id="VAW99268.1"/>
    </source>
</evidence>
<sequence>MSSSKKLPLLIVGAGIGGLTAARALRRAGYDVEVFEQSKSFSPVGAGIGVMANGMKALRTLELDQAIMEKGAAFNHFSIRKADGTQLWAASEKYLKKVCSPSYGIMRPALHRILLDGCEGVSIHSDHRLENFTQDNAGVTAYFSNGREVRGQALIGADGLRSRTRELLLGYHAPRNVGMTAVLGHLDASTITNTEEISFRMGNGQSYIGFPVSKSVYMWSVMIKADKNGMDINTATLGGSDGGRTIGKDFLLKQFADWSSPVPELISNTDEKNYIRWDIFDRPYSKVWGKGRVTLLGDAIHPMAPTFGQGANQSIEDAIELAKSLSTSDDIISGLRCYEKRRQLRSRWIVEVAHKFVYFSLVTNPLVIKFRNGMLPVSNNFILGAALKWKG</sequence>
<dbReference type="PRINTS" id="PR00420">
    <property type="entry name" value="RNGMNOXGNASE"/>
</dbReference>
<dbReference type="EMBL" id="UOFR01000066">
    <property type="protein sequence ID" value="VAW99268.1"/>
    <property type="molecule type" value="Genomic_DNA"/>
</dbReference>